<gene>
    <name evidence="2" type="ORF">NEZAVI_LOCUS15728</name>
</gene>
<sequence length="474" mass="54243">MDKMNSILYDMCRLRENYDSKCIMNKMESKIKFSFGYNEGRNRRELLAMFPKEIADVLASDEDSYISSSYKSSILDDNPLTIDFLRSHRRKEFSGKFFLDLRGNEVEKNLNRRLNDSDLDFLFDFIEKRPTICGLHLPYNNITNHGFAKLSDFLAYQGTIKYVNIMNNEITYLDQKKLGEAIGKWKVQCLNLRGNKIGRKGGETIAYLLTKNSTLKHVALGETDQTVNSVISIADALIQFGGNNTLTKLDLTKSLLTTNVGELCRHLACVLEVNRTIAELVLSKNNISDLDLEILLEGFKHQHVLSRLNLSCNHISSHGAELIANILPQAKLKLLVLATNIINDSGAMALGRVFSFSKLTFLDVSMNHISDLGMTHLVWAICRPMDGFFIHGNKFTEYTAKVIHSQCIDLALDPKTLDIRLWFDDTGSIHYTRRNLWRYSDWYYYVPEWKKNDTIQHCCCPFRGGIMVQLQSDD</sequence>
<keyword evidence="3" id="KW-1185">Reference proteome</keyword>
<dbReference type="OrthoDB" id="7563424at2759"/>
<keyword evidence="1" id="KW-0677">Repeat</keyword>
<name>A0A9P0HUQ5_NEZVI</name>
<dbReference type="SUPFAM" id="SSF52047">
    <property type="entry name" value="RNI-like"/>
    <property type="match status" value="1"/>
</dbReference>
<protein>
    <submittedName>
        <fullName evidence="2">Uncharacterized protein</fullName>
    </submittedName>
</protein>
<dbReference type="InterPro" id="IPR052201">
    <property type="entry name" value="LRR-containing_regulator"/>
</dbReference>
<dbReference type="InterPro" id="IPR001611">
    <property type="entry name" value="Leu-rich_rpt"/>
</dbReference>
<evidence type="ECO:0000256" key="1">
    <source>
        <dbReference type="ARBA" id="ARBA00022737"/>
    </source>
</evidence>
<dbReference type="AlphaFoldDB" id="A0A9P0HUQ5"/>
<evidence type="ECO:0000313" key="2">
    <source>
        <dbReference type="EMBL" id="CAH1408140.1"/>
    </source>
</evidence>
<reference evidence="2" key="1">
    <citation type="submission" date="2022-01" db="EMBL/GenBank/DDBJ databases">
        <authorList>
            <person name="King R."/>
        </authorList>
    </citation>
    <scope>NUCLEOTIDE SEQUENCE</scope>
</reference>
<dbReference type="Pfam" id="PF13516">
    <property type="entry name" value="LRR_6"/>
    <property type="match status" value="3"/>
</dbReference>
<dbReference type="Gene3D" id="3.80.10.10">
    <property type="entry name" value="Ribonuclease Inhibitor"/>
    <property type="match status" value="2"/>
</dbReference>
<dbReference type="Proteomes" id="UP001152798">
    <property type="component" value="Chromosome 7"/>
</dbReference>
<accession>A0A9P0HUQ5</accession>
<dbReference type="PANTHER" id="PTHR24111:SF0">
    <property type="entry name" value="LEUCINE-RICH REPEAT-CONTAINING PROTEIN"/>
    <property type="match status" value="1"/>
</dbReference>
<dbReference type="EMBL" id="OV725083">
    <property type="protein sequence ID" value="CAH1408140.1"/>
    <property type="molecule type" value="Genomic_DNA"/>
</dbReference>
<dbReference type="PANTHER" id="PTHR24111">
    <property type="entry name" value="LEUCINE-RICH REPEAT-CONTAINING PROTEIN 34"/>
    <property type="match status" value="1"/>
</dbReference>
<organism evidence="2 3">
    <name type="scientific">Nezara viridula</name>
    <name type="common">Southern green stink bug</name>
    <name type="synonym">Cimex viridulus</name>
    <dbReference type="NCBI Taxonomy" id="85310"/>
    <lineage>
        <taxon>Eukaryota</taxon>
        <taxon>Metazoa</taxon>
        <taxon>Ecdysozoa</taxon>
        <taxon>Arthropoda</taxon>
        <taxon>Hexapoda</taxon>
        <taxon>Insecta</taxon>
        <taxon>Pterygota</taxon>
        <taxon>Neoptera</taxon>
        <taxon>Paraneoptera</taxon>
        <taxon>Hemiptera</taxon>
        <taxon>Heteroptera</taxon>
        <taxon>Panheteroptera</taxon>
        <taxon>Pentatomomorpha</taxon>
        <taxon>Pentatomoidea</taxon>
        <taxon>Pentatomidae</taxon>
        <taxon>Pentatominae</taxon>
        <taxon>Nezara</taxon>
    </lineage>
</organism>
<dbReference type="InterPro" id="IPR032675">
    <property type="entry name" value="LRR_dom_sf"/>
</dbReference>
<evidence type="ECO:0000313" key="3">
    <source>
        <dbReference type="Proteomes" id="UP001152798"/>
    </source>
</evidence>
<dbReference type="SMART" id="SM00368">
    <property type="entry name" value="LRR_RI"/>
    <property type="match status" value="4"/>
</dbReference>
<proteinExistence type="predicted"/>